<accession>A0A828RGM4</accession>
<evidence type="ECO:0000313" key="3">
    <source>
        <dbReference type="Proteomes" id="UP000004335"/>
    </source>
</evidence>
<dbReference type="Proteomes" id="UP000004335">
    <property type="component" value="Unassembled WGS sequence"/>
</dbReference>
<dbReference type="InterPro" id="IPR007487">
    <property type="entry name" value="ABC_transpt-TYRBP-like"/>
</dbReference>
<protein>
    <submittedName>
        <fullName evidence="2">ABC transporter substrate binding protein</fullName>
    </submittedName>
</protein>
<dbReference type="CDD" id="cd06325">
    <property type="entry name" value="PBP1_ABC_unchar_transporter"/>
    <property type="match status" value="1"/>
</dbReference>
<name>A0A828RGM4_LIMRT</name>
<dbReference type="Pfam" id="PF04392">
    <property type="entry name" value="ABC_sub_bind"/>
    <property type="match status" value="1"/>
</dbReference>
<keyword evidence="1" id="KW-0472">Membrane</keyword>
<proteinExistence type="predicted"/>
<reference evidence="2 3" key="1">
    <citation type="submission" date="2011-01" db="EMBL/GenBank/DDBJ databases">
        <authorList>
            <person name="Muzny D."/>
            <person name="Qin X."/>
            <person name="Buhay C."/>
            <person name="Dugan-Rocha S."/>
            <person name="Ding Y."/>
            <person name="Chen G."/>
            <person name="Hawes A."/>
            <person name="Holder M."/>
            <person name="Jhangiani S."/>
            <person name="Johnson A."/>
            <person name="Khan Z."/>
            <person name="Li Z."/>
            <person name="Liu W."/>
            <person name="Liu X."/>
            <person name="Perez L."/>
            <person name="Shen H."/>
            <person name="Wang Q."/>
            <person name="Watt J."/>
            <person name="Xi L."/>
            <person name="Xin Y."/>
            <person name="Zhou J."/>
            <person name="Deng J."/>
            <person name="Jiang H."/>
            <person name="Liu Y."/>
            <person name="Qu J."/>
            <person name="Song X.-Z."/>
            <person name="Zhang L."/>
            <person name="Villasana D."/>
            <person name="Johnson A."/>
            <person name="Liu J."/>
            <person name="Liyanage D."/>
            <person name="Lorensuhewa L."/>
            <person name="Robinson T."/>
            <person name="Song A."/>
            <person name="Song B.-B."/>
            <person name="Dinh H."/>
            <person name="Thornton R."/>
            <person name="Coyle M."/>
            <person name="Francisco L."/>
            <person name="Jackson L."/>
            <person name="Javaid M."/>
            <person name="Korchina V."/>
            <person name="Kovar C."/>
            <person name="Mata R."/>
            <person name="Mathew T."/>
            <person name="Ngo R."/>
            <person name="Nguyen L."/>
            <person name="Nguyen N."/>
            <person name="Okwuonu G."/>
            <person name="Ongeri F."/>
            <person name="Pham C."/>
            <person name="Simmons D."/>
            <person name="Wilczek-Boney K."/>
            <person name="Hale W."/>
            <person name="Jakkamsetti A."/>
            <person name="Pham P."/>
            <person name="Ruth R."/>
            <person name="San Lucas F."/>
            <person name="Warren J."/>
            <person name="Zhang J."/>
            <person name="Zhao Z."/>
            <person name="Zhou C."/>
            <person name="Zhu D."/>
            <person name="Lee S."/>
            <person name="Bess C."/>
            <person name="Blankenburg K."/>
            <person name="Forbes L."/>
            <person name="Fu Q."/>
            <person name="Gubbala S."/>
            <person name="Hirani K."/>
            <person name="Jayaseelan J.C."/>
            <person name="Lara F."/>
            <person name="Munidasa M."/>
            <person name="Palculict T."/>
            <person name="Patil S."/>
            <person name="Pu L.-L."/>
            <person name="Saada N."/>
            <person name="Tang L."/>
            <person name="Weissenberger G."/>
            <person name="Zhu Y."/>
            <person name="Hemphill L."/>
            <person name="Shang Y."/>
            <person name="Youmans B."/>
            <person name="Ayvaz T."/>
            <person name="Ross M."/>
            <person name="Santibanez J."/>
            <person name="Aqrawi P."/>
            <person name="Gross S."/>
            <person name="Joshi V."/>
            <person name="Fowler G."/>
            <person name="Nazareth L."/>
            <person name="Reid J."/>
            <person name="Worley K."/>
            <person name="Petrosino J."/>
            <person name="Highlander S."/>
            <person name="Gibbs R."/>
        </authorList>
    </citation>
    <scope>NUCLEOTIDE SEQUENCE [LARGE SCALE GENOMIC DNA]</scope>
    <source>
        <strain evidence="2 3">MM4-1A</strain>
    </source>
</reference>
<dbReference type="PANTHER" id="PTHR35271:SF1">
    <property type="entry name" value="ABC TRANSPORTER, SUBSTRATE-BINDING LIPOPROTEIN"/>
    <property type="match status" value="1"/>
</dbReference>
<dbReference type="PANTHER" id="PTHR35271">
    <property type="entry name" value="ABC TRANSPORTER, SUBSTRATE-BINDING LIPOPROTEIN-RELATED"/>
    <property type="match status" value="1"/>
</dbReference>
<sequence>MEIGMKRIMGYIIIGIVVIGGYFGLLRLHQQTTKPVVGILTMMHHPALDQIQQGVVAGLAEEGYRNGKNIKIEYQNANGDQGNLNTMANKLVNDHAKVIVGITTPACQALANATKDIPIVMGGIGDPVGAGLVKNEKHPEGNVTGVHDVNPSEQQIALVKKFIPNIKTLGAIYTSSNTSSESQYRTMVKAAHKLHVNLKTYTIANANELNQTSQTMLSKVDAVIVPSDNTIAGSMGVLVKNADAVNKPVFPSADTMVKDGGVAYISLSQYGQGKAAGKITARILKGEKPGQMAVNNYHHGEPVLNLKQARKLGIKVPADFQREAEQHGTVFK</sequence>
<comment type="caution">
    <text evidence="2">The sequence shown here is derived from an EMBL/GenBank/DDBJ whole genome shotgun (WGS) entry which is preliminary data.</text>
</comment>
<keyword evidence="1" id="KW-0812">Transmembrane</keyword>
<dbReference type="AlphaFoldDB" id="A0A828RGM4"/>
<dbReference type="EMBL" id="ACGX02000007">
    <property type="protein sequence ID" value="EGC14832.1"/>
    <property type="molecule type" value="Genomic_DNA"/>
</dbReference>
<keyword evidence="1" id="KW-1133">Transmembrane helix</keyword>
<dbReference type="InterPro" id="IPR028082">
    <property type="entry name" value="Peripla_BP_I"/>
</dbReference>
<dbReference type="InterPro" id="IPR047776">
    <property type="entry name" value="ABC_SBP_TrpX-like"/>
</dbReference>
<organism evidence="2 3">
    <name type="scientific">Limosilactobacillus reuteri MM4-1A</name>
    <dbReference type="NCBI Taxonomy" id="548485"/>
    <lineage>
        <taxon>Bacteria</taxon>
        <taxon>Bacillati</taxon>
        <taxon>Bacillota</taxon>
        <taxon>Bacilli</taxon>
        <taxon>Lactobacillales</taxon>
        <taxon>Lactobacillaceae</taxon>
        <taxon>Limosilactobacillus</taxon>
    </lineage>
</organism>
<evidence type="ECO:0000256" key="1">
    <source>
        <dbReference type="SAM" id="Phobius"/>
    </source>
</evidence>
<evidence type="ECO:0000313" key="2">
    <source>
        <dbReference type="EMBL" id="EGC14832.1"/>
    </source>
</evidence>
<gene>
    <name evidence="2" type="ORF">HMPREF0536_11969</name>
</gene>
<dbReference type="Gene3D" id="3.40.50.2300">
    <property type="match status" value="2"/>
</dbReference>
<feature type="transmembrane region" description="Helical" evidence="1">
    <location>
        <begin position="7"/>
        <end position="25"/>
    </location>
</feature>
<dbReference type="NCBIfam" id="NF041285">
    <property type="entry name" value="ABC_SBP_TrpX"/>
    <property type="match status" value="1"/>
</dbReference>
<dbReference type="SUPFAM" id="SSF53822">
    <property type="entry name" value="Periplasmic binding protein-like I"/>
    <property type="match status" value="1"/>
</dbReference>